<feature type="domain" description="Sulfatase N-terminal" evidence="6">
    <location>
        <begin position="24"/>
        <end position="344"/>
    </location>
</feature>
<proteinExistence type="inferred from homology"/>
<organism evidence="7 8">
    <name type="scientific">Rubripirellula amarantea</name>
    <dbReference type="NCBI Taxonomy" id="2527999"/>
    <lineage>
        <taxon>Bacteria</taxon>
        <taxon>Pseudomonadati</taxon>
        <taxon>Planctomycetota</taxon>
        <taxon>Planctomycetia</taxon>
        <taxon>Pirellulales</taxon>
        <taxon>Pirellulaceae</taxon>
        <taxon>Rubripirellula</taxon>
    </lineage>
</organism>
<dbReference type="OrthoDB" id="9783154at2"/>
<gene>
    <name evidence="7" type="primary">atsA_25</name>
    <name evidence="7" type="ORF">Pla22_26020</name>
</gene>
<dbReference type="GO" id="GO:0004065">
    <property type="term" value="F:arylsulfatase activity"/>
    <property type="evidence" value="ECO:0007669"/>
    <property type="project" value="UniProtKB-EC"/>
</dbReference>
<evidence type="ECO:0000256" key="4">
    <source>
        <dbReference type="ARBA" id="ARBA00022837"/>
    </source>
</evidence>
<dbReference type="PANTHER" id="PTHR42693:SF53">
    <property type="entry name" value="ENDO-4-O-SULFATASE"/>
    <property type="match status" value="1"/>
</dbReference>
<dbReference type="InterPro" id="IPR050738">
    <property type="entry name" value="Sulfatase"/>
</dbReference>
<keyword evidence="3 7" id="KW-0378">Hydrolase</keyword>
<dbReference type="Proteomes" id="UP000316598">
    <property type="component" value="Unassembled WGS sequence"/>
</dbReference>
<dbReference type="GO" id="GO:0046872">
    <property type="term" value="F:metal ion binding"/>
    <property type="evidence" value="ECO:0007669"/>
    <property type="project" value="UniProtKB-KW"/>
</dbReference>
<dbReference type="Gene3D" id="3.40.720.10">
    <property type="entry name" value="Alkaline Phosphatase, subunit A"/>
    <property type="match status" value="1"/>
</dbReference>
<dbReference type="PROSITE" id="PS00149">
    <property type="entry name" value="SULFATASE_2"/>
    <property type="match status" value="1"/>
</dbReference>
<evidence type="ECO:0000259" key="6">
    <source>
        <dbReference type="Pfam" id="PF00884"/>
    </source>
</evidence>
<dbReference type="SUPFAM" id="SSF53649">
    <property type="entry name" value="Alkaline phosphatase-like"/>
    <property type="match status" value="1"/>
</dbReference>
<name>A0A5C5WWI5_9BACT</name>
<dbReference type="InterPro" id="IPR000917">
    <property type="entry name" value="Sulfatase_N"/>
</dbReference>
<keyword evidence="4" id="KW-0106">Calcium</keyword>
<keyword evidence="2" id="KW-0479">Metal-binding</keyword>
<feature type="region of interest" description="Disordered" evidence="5">
    <location>
        <begin position="275"/>
        <end position="294"/>
    </location>
</feature>
<sequence>MKVILALLFALAIVAVDCWASERPNIVLIMADDMGYADTGFTGATDIETPNLDALAASGVTFTNGYVTHPYCGPSRAGLLSGRYQQRFGFETNPAYDPSNPYVGIDPSETLFPAKLQKAGYRTGIIGKWHLGAATPFHPNHRGFDYFYGFLGGGHDYFKIDLRQPVKEGYLQALERNGKPAEFDGYLTTALCDDAVDFIESSKGDPFFLYLAFNAPHAPLQAPAEAIAKYSTIKDRKRRLYAAMVDVMDAGIGKVIEALEANDVRENTLVFFLSDNGGPQSSKQQPGKWNGSSNAPFRDGKGSLYDGGVHVPFIASWPRRIEKGTVYNQPVISLDIAATAVALASDRLTAMENMEGVNLIPRLTGDDNASSREFLYWRESGVRWSILNANRTKHVLESPNGKPEMFHLPADRSEQNDRADVEKELALQLHEQWLAWNKLNVDSRIESYRKYHEVRDQFFLDSIPEKAKEQGYSPTPIRTLK</sequence>
<dbReference type="AlphaFoldDB" id="A0A5C5WWI5"/>
<evidence type="ECO:0000256" key="3">
    <source>
        <dbReference type="ARBA" id="ARBA00022801"/>
    </source>
</evidence>
<dbReference type="Pfam" id="PF00884">
    <property type="entry name" value="Sulfatase"/>
    <property type="match status" value="1"/>
</dbReference>
<dbReference type="InterPro" id="IPR024607">
    <property type="entry name" value="Sulfatase_CS"/>
</dbReference>
<evidence type="ECO:0000256" key="5">
    <source>
        <dbReference type="SAM" id="MobiDB-lite"/>
    </source>
</evidence>
<evidence type="ECO:0000313" key="7">
    <source>
        <dbReference type="EMBL" id="TWT54948.1"/>
    </source>
</evidence>
<comment type="caution">
    <text evidence="7">The sequence shown here is derived from an EMBL/GenBank/DDBJ whole genome shotgun (WGS) entry which is preliminary data.</text>
</comment>
<dbReference type="EC" id="3.1.6.1" evidence="7"/>
<evidence type="ECO:0000256" key="2">
    <source>
        <dbReference type="ARBA" id="ARBA00022723"/>
    </source>
</evidence>
<dbReference type="RefSeq" id="WP_146514904.1">
    <property type="nucleotide sequence ID" value="NZ_SJPI01000001.1"/>
</dbReference>
<dbReference type="PANTHER" id="PTHR42693">
    <property type="entry name" value="ARYLSULFATASE FAMILY MEMBER"/>
    <property type="match status" value="1"/>
</dbReference>
<accession>A0A5C5WWI5</accession>
<keyword evidence="8" id="KW-1185">Reference proteome</keyword>
<feature type="compositionally biased region" description="Polar residues" evidence="5">
    <location>
        <begin position="277"/>
        <end position="294"/>
    </location>
</feature>
<evidence type="ECO:0000256" key="1">
    <source>
        <dbReference type="ARBA" id="ARBA00008779"/>
    </source>
</evidence>
<dbReference type="InterPro" id="IPR017850">
    <property type="entry name" value="Alkaline_phosphatase_core_sf"/>
</dbReference>
<protein>
    <submittedName>
        <fullName evidence="7">Arylsulfatase</fullName>
        <ecNumber evidence="7">3.1.6.1</ecNumber>
    </submittedName>
</protein>
<reference evidence="7 8" key="1">
    <citation type="submission" date="2019-02" db="EMBL/GenBank/DDBJ databases">
        <title>Deep-cultivation of Planctomycetes and their phenomic and genomic characterization uncovers novel biology.</title>
        <authorList>
            <person name="Wiegand S."/>
            <person name="Jogler M."/>
            <person name="Boedeker C."/>
            <person name="Pinto D."/>
            <person name="Vollmers J."/>
            <person name="Rivas-Marin E."/>
            <person name="Kohn T."/>
            <person name="Peeters S.H."/>
            <person name="Heuer A."/>
            <person name="Rast P."/>
            <person name="Oberbeckmann S."/>
            <person name="Bunk B."/>
            <person name="Jeske O."/>
            <person name="Meyerdierks A."/>
            <person name="Storesund J.E."/>
            <person name="Kallscheuer N."/>
            <person name="Luecker S."/>
            <person name="Lage O.M."/>
            <person name="Pohl T."/>
            <person name="Merkel B.J."/>
            <person name="Hornburger P."/>
            <person name="Mueller R.-W."/>
            <person name="Bruemmer F."/>
            <person name="Labrenz M."/>
            <person name="Spormann A.M."/>
            <person name="Op Den Camp H."/>
            <person name="Overmann J."/>
            <person name="Amann R."/>
            <person name="Jetten M.S.M."/>
            <person name="Mascher T."/>
            <person name="Medema M.H."/>
            <person name="Devos D.P."/>
            <person name="Kaster A.-K."/>
            <person name="Ovreas L."/>
            <person name="Rohde M."/>
            <person name="Galperin M.Y."/>
            <person name="Jogler C."/>
        </authorList>
    </citation>
    <scope>NUCLEOTIDE SEQUENCE [LARGE SCALE GENOMIC DNA]</scope>
    <source>
        <strain evidence="7 8">Pla22</strain>
    </source>
</reference>
<dbReference type="EMBL" id="SJPI01000001">
    <property type="protein sequence ID" value="TWT54948.1"/>
    <property type="molecule type" value="Genomic_DNA"/>
</dbReference>
<comment type="similarity">
    <text evidence="1">Belongs to the sulfatase family.</text>
</comment>
<evidence type="ECO:0000313" key="8">
    <source>
        <dbReference type="Proteomes" id="UP000316598"/>
    </source>
</evidence>